<dbReference type="AlphaFoldDB" id="A0A5K0YXY1"/>
<sequence length="81" mass="9459">MEVMRMYAHPKYKHRTKCKKKYETHDTHNQINVGYIVQFENSRPISKTKSMLAITVVAKNKLKSLEAMPLELSLPLEPTRS</sequence>
<dbReference type="Pfam" id="PF00366">
    <property type="entry name" value="Ribosomal_S17"/>
    <property type="match status" value="1"/>
</dbReference>
<accession>A0A5K0YXY1</accession>
<gene>
    <name evidence="4" type="ORF">NYM_LOCUS8417</name>
</gene>
<dbReference type="GO" id="GO:1990904">
    <property type="term" value="C:ribonucleoprotein complex"/>
    <property type="evidence" value="ECO:0007669"/>
    <property type="project" value="UniProtKB-KW"/>
</dbReference>
<dbReference type="Gene3D" id="2.40.50.140">
    <property type="entry name" value="Nucleic acid-binding proteins"/>
    <property type="match status" value="1"/>
</dbReference>
<keyword evidence="2" id="KW-0689">Ribosomal protein</keyword>
<dbReference type="GO" id="GO:0003735">
    <property type="term" value="F:structural constituent of ribosome"/>
    <property type="evidence" value="ECO:0007669"/>
    <property type="project" value="InterPro"/>
</dbReference>
<evidence type="ECO:0000256" key="1">
    <source>
        <dbReference type="ARBA" id="ARBA00010254"/>
    </source>
</evidence>
<dbReference type="SUPFAM" id="SSF50249">
    <property type="entry name" value="Nucleic acid-binding proteins"/>
    <property type="match status" value="1"/>
</dbReference>
<organism evidence="4">
    <name type="scientific">Nymphaea colorata</name>
    <name type="common">pocket water lily</name>
    <dbReference type="NCBI Taxonomy" id="210225"/>
    <lineage>
        <taxon>Eukaryota</taxon>
        <taxon>Viridiplantae</taxon>
        <taxon>Streptophyta</taxon>
        <taxon>Embryophyta</taxon>
        <taxon>Tracheophyta</taxon>
        <taxon>Spermatophyta</taxon>
        <taxon>Magnoliopsida</taxon>
        <taxon>Nymphaeales</taxon>
        <taxon>Nymphaeaceae</taxon>
        <taxon>Nymphaea</taxon>
    </lineage>
</organism>
<reference evidence="4" key="1">
    <citation type="submission" date="2019-09" db="EMBL/GenBank/DDBJ databases">
        <authorList>
            <person name="Zhang L."/>
        </authorList>
    </citation>
    <scope>NUCLEOTIDE SEQUENCE</scope>
</reference>
<dbReference type="GO" id="GO:0005840">
    <property type="term" value="C:ribosome"/>
    <property type="evidence" value="ECO:0007669"/>
    <property type="project" value="UniProtKB-KW"/>
</dbReference>
<dbReference type="Gramene" id="NC12G0185330.1">
    <property type="protein sequence ID" value="NC12G0185330.1:cds"/>
    <property type="gene ID" value="NC12G0185330"/>
</dbReference>
<keyword evidence="3" id="KW-0687">Ribonucleoprotein</keyword>
<evidence type="ECO:0000313" key="4">
    <source>
        <dbReference type="EMBL" id="VVV81623.1"/>
    </source>
</evidence>
<dbReference type="PRINTS" id="PR00973">
    <property type="entry name" value="RIBOSOMALS17"/>
</dbReference>
<name>A0A5K0YXY1_9MAGN</name>
<comment type="similarity">
    <text evidence="1">Belongs to the universal ribosomal protein uS17 family.</text>
</comment>
<evidence type="ECO:0000256" key="2">
    <source>
        <dbReference type="ARBA" id="ARBA00022980"/>
    </source>
</evidence>
<evidence type="ECO:0000256" key="3">
    <source>
        <dbReference type="ARBA" id="ARBA00023274"/>
    </source>
</evidence>
<proteinExistence type="inferred from homology"/>
<dbReference type="GO" id="GO:0006412">
    <property type="term" value="P:translation"/>
    <property type="evidence" value="ECO:0007669"/>
    <property type="project" value="InterPro"/>
</dbReference>
<dbReference type="InterPro" id="IPR000266">
    <property type="entry name" value="Ribosomal_uS17"/>
</dbReference>
<dbReference type="EMBL" id="LR721777">
    <property type="protein sequence ID" value="VVV81623.1"/>
    <property type="molecule type" value="Genomic_DNA"/>
</dbReference>
<protein>
    <submittedName>
        <fullName evidence="4">Uncharacterized protein</fullName>
    </submittedName>
</protein>
<dbReference type="InterPro" id="IPR012340">
    <property type="entry name" value="NA-bd_OB-fold"/>
</dbReference>